<comment type="caution">
    <text evidence="2">The sequence shown here is derived from an EMBL/GenBank/DDBJ whole genome shotgun (WGS) entry which is preliminary data.</text>
</comment>
<keyword evidence="1" id="KW-0732">Signal</keyword>
<feature type="chain" id="PRO_5012284369" evidence="1">
    <location>
        <begin position="31"/>
        <end position="53"/>
    </location>
</feature>
<accession>A0A212CAD4</accession>
<gene>
    <name evidence="2" type="ORF">Celaphus_00007951</name>
</gene>
<protein>
    <submittedName>
        <fullName evidence="2">Uncharacterized protein</fullName>
    </submittedName>
</protein>
<dbReference type="AlphaFoldDB" id="A0A212CAD4"/>
<sequence length="53" mass="5813">MVGCTSHHASPSPLSWLWWTITLNWQMTSAASSRNPVPCGGLAHSLARPYPHL</sequence>
<keyword evidence="3" id="KW-1185">Reference proteome</keyword>
<name>A0A212CAD4_CEREH</name>
<evidence type="ECO:0000313" key="3">
    <source>
        <dbReference type="Proteomes" id="UP000242450"/>
    </source>
</evidence>
<dbReference type="EMBL" id="MKHE01000023">
    <property type="protein sequence ID" value="OWK02957.1"/>
    <property type="molecule type" value="Genomic_DNA"/>
</dbReference>
<reference evidence="2 3" key="1">
    <citation type="journal article" date="2018" name="Mol. Genet. Genomics">
        <title>The red deer Cervus elaphus genome CerEla1.0: sequencing, annotating, genes, and chromosomes.</title>
        <authorList>
            <person name="Bana N.A."/>
            <person name="Nyiri A."/>
            <person name="Nagy J."/>
            <person name="Frank K."/>
            <person name="Nagy T."/>
            <person name="Steger V."/>
            <person name="Schiller M."/>
            <person name="Lakatos P."/>
            <person name="Sugar L."/>
            <person name="Horn P."/>
            <person name="Barta E."/>
            <person name="Orosz L."/>
        </authorList>
    </citation>
    <scope>NUCLEOTIDE SEQUENCE [LARGE SCALE GENOMIC DNA]</scope>
    <source>
        <strain evidence="2">Hungarian</strain>
    </source>
</reference>
<feature type="signal peptide" evidence="1">
    <location>
        <begin position="1"/>
        <end position="30"/>
    </location>
</feature>
<evidence type="ECO:0000313" key="2">
    <source>
        <dbReference type="EMBL" id="OWK02957.1"/>
    </source>
</evidence>
<proteinExistence type="predicted"/>
<evidence type="ECO:0000256" key="1">
    <source>
        <dbReference type="SAM" id="SignalP"/>
    </source>
</evidence>
<organism evidence="2 3">
    <name type="scientific">Cervus elaphus hippelaphus</name>
    <name type="common">European red deer</name>
    <dbReference type="NCBI Taxonomy" id="46360"/>
    <lineage>
        <taxon>Eukaryota</taxon>
        <taxon>Metazoa</taxon>
        <taxon>Chordata</taxon>
        <taxon>Craniata</taxon>
        <taxon>Vertebrata</taxon>
        <taxon>Euteleostomi</taxon>
        <taxon>Mammalia</taxon>
        <taxon>Eutheria</taxon>
        <taxon>Laurasiatheria</taxon>
        <taxon>Artiodactyla</taxon>
        <taxon>Ruminantia</taxon>
        <taxon>Pecora</taxon>
        <taxon>Cervidae</taxon>
        <taxon>Cervinae</taxon>
        <taxon>Cervus</taxon>
    </lineage>
</organism>
<dbReference type="Proteomes" id="UP000242450">
    <property type="component" value="Chromosome 23"/>
</dbReference>